<evidence type="ECO:0000256" key="5">
    <source>
        <dbReference type="ARBA" id="ARBA00022882"/>
    </source>
</evidence>
<sequence length="2062" mass="222913">MEVDREPITNGPGPPGVDAHGAGSVKEAGEIRSVLAVEKPVAGTQGMAHLAAVTMTYPEYSLLFLRKSNFVRKWCVYTTHTRVFEWTILAAIIANCVTLAVSSNRQDFDETPLGRTLVNLEYLWVAIFTTEALLKIVAMGFVLAPGTYLRDGWNIVDFTVVALGFVDIFSSGNLTALRTVRVLRPLRAITRIRGMRILVTTMIAALPMLIDVFALCAFTFFIFGLVAVQLFSGRMTHRCAVPVFDGSYTEVVGGSTFYRNVTYVVQDEESGDGCSGPMSEGLEWVDVNGTAVALAGGDGLGRACPDGLYCTNYGNPNYGITSFDHILWAWLTIFQMITQEGWTDIMYFTSDTITWWVWPFFVALVAFGSFYIINLALAVLFMQFSNDNHADDPSKKKSGRQGSGDGQRQGDKAGAGGGGAANSGGEHKDSDSESSMSDVGSEEDERLRPTMAEVTGLRTVGQHSTKLKSATSSPLTMDEVERLSPFRRRLYRVAASRWLELFTMSLIILNTVLMCINWFEMPESVERATNYINYVFTVYFLVEMILKMTAFGLVRYFRDGMNIFDCLVVVISVTEMVLDIIPSVSGLGPLSVLRAFRLLRIFRLARSWKELNLIIRAIFKSITSTTYLLLLMLLFMFIASLMGMQLFGYKFMFCDYVEGAAPTCPLGWNVWGQCPDHFHCYLPCMSADYGSWVNATGSFYNDLAYCERFCANDQAAAAADANATSPDVAAAGGCEYLAMVGKSEVPRANFDNIFWSMYTVFQILTMENWNNIMYDGMRSTTPWCAAYFVAVVLIGTYLVFNLFVAILLDNFSSVFGESDDSDGSGSGSLKADGQAAGSGKHKSRRSSSSSSDTDSLHDSDLDAGEAGDAFGSMRSHCEYAGNEFADSPHADDASRPSSPGGTYYSTEGYHTRFSREYERAHGAGTGRGSGEGGGAGYTTHEAHAQRATGGPGGGHAPTGASPAPQQGEGEDVAAAGGADGPGAGAGPGIGIGIGGSRRAPPTLHLPDSPSAVGALPPIGPAHQPVPSPKTPFSAGIGYAHPSPGAKGGHPVTQSPSDLSRGLRGVLRKVVPVDDEGRPGSSHSGSQPPRPSLRPVSAAPRPLSSVRGGGGNRVRPVSGRPPVKFDGVDSGREGGGGGGVTFANDAVSRRASFIAAHQTAAAGSQGAGEANGGSTSQGGLAASISRSIGRSIGRSVSRTLQRAMSSIRSIREVRHNEHLAKQIKGRSLLLLDPEHWVRWRAARMVHHTHFETVILGLIVLSSITLALDSPGLDPDSQLAQALRYLDYIFLGAFTLEAALKIITFGFAFTGKHAYIRNGWNVLDFIIVLAGYALLAVELSGANGEDLKMLRILRTLRALRPLRAASRYEGLKLVVNTLFAVLPAMADVALVCALFYIIFSILAVNLFKGQLYNCIDADSGERLDPYYLLPPGQTLERGMCEAGSITVNSSVYTAARNISLMPYNITTSWVNPVANFDNVAISMLTLFQIATLELWVDIMFTAVDVAGVGKQPLWNNHPVVILFFILVVIVCCFFVLNLFIGVTLDKFTELQQAQTASSVFVTPQQQNWVDVQKLLLRTGMTSRPARFEEPAWRAGLYDFVMGSVFEEFILITIVVNVLFMAMVHADMSPQWQACMTYTNLIFTCVFVIEAALKIMAFGAFAYFRDRWNAFDFFVVVISVASVVLDFSGTQNLSFMPVLRVLRVVRVVRLIRRAVGMRRLLLTLVQSLPALGNVGGVMVLFFFVYAVIGMNLFGGIKFGDYISRHANFNNFGKAMLLLFRMITGESWSGVMQDCMITHNCVLITANVTAPATNATLVEGTYLSPNDPSMSGLPPDVHQNQCSLSPWAAVVYFPTFIVLCGFILLNLVIAIILENMITSENDEGLTVSKSLVGQFVDAWSQVDNCATGYVHASKLPLIISHIEPPLGTRGQGNARAVTQAVIMSVDVPIHENNTVTFVETLHALAGRVAGTELPEIEEEWLVEKYSKRLPDGGAAFPKLTAAHFHAALYVQAAIRGFMARHKMRGMMQTLAGGPGGAGGGTGSGSGADADGLHNGGKAFEKGGKVA</sequence>
<keyword evidence="10" id="KW-0407">Ion channel</keyword>
<keyword evidence="4" id="KW-0677">Repeat</keyword>
<keyword evidence="6 14" id="KW-1133">Transmembrane helix</keyword>
<dbReference type="GO" id="GO:0005891">
    <property type="term" value="C:voltage-gated calcium channel complex"/>
    <property type="evidence" value="ECO:0007669"/>
    <property type="project" value="InterPro"/>
</dbReference>
<dbReference type="ExpressionAtlas" id="B9A0U9">
    <property type="expression patterns" value="baseline"/>
</dbReference>
<feature type="region of interest" description="Disordered" evidence="13">
    <location>
        <begin position="390"/>
        <end position="448"/>
    </location>
</feature>
<feature type="domain" description="Ion transport" evidence="15">
    <location>
        <begin position="82"/>
        <end position="389"/>
    </location>
</feature>
<keyword evidence="9" id="KW-0325">Glycoprotein</keyword>
<reference evidence="18 19" key="1">
    <citation type="journal article" date="2007" name="Science">
        <title>The Chlamydomonas genome reveals the evolution of key animal and plant functions.</title>
        <authorList>
            <person name="Merchant S.S."/>
            <person name="Prochnik S.E."/>
            <person name="Vallon O."/>
            <person name="Harris E.H."/>
            <person name="Karpowicz S.J."/>
            <person name="Witman G.B."/>
            <person name="Terry A."/>
            <person name="Salamov A."/>
            <person name="Fritz-Laylin L.K."/>
            <person name="Marechal-Drouard L."/>
            <person name="Marshall W.F."/>
            <person name="Qu L.H."/>
            <person name="Nelson D.R."/>
            <person name="Sanderfoot A.A."/>
            <person name="Spalding M.H."/>
            <person name="Kapitonov V.V."/>
            <person name="Ren Q."/>
            <person name="Ferris P."/>
            <person name="Lindquist E."/>
            <person name="Shapiro H."/>
            <person name="Lucas S.M."/>
            <person name="Grimwood J."/>
            <person name="Schmutz J."/>
            <person name="Cardol P."/>
            <person name="Cerutti H."/>
            <person name="Chanfreau G."/>
            <person name="Chen C.L."/>
            <person name="Cognat V."/>
            <person name="Croft M.T."/>
            <person name="Dent R."/>
            <person name="Dutcher S."/>
            <person name="Fernandez E."/>
            <person name="Fukuzawa H."/>
            <person name="Gonzalez-Ballester D."/>
            <person name="Gonzalez-Halphen D."/>
            <person name="Hallmann A."/>
            <person name="Hanikenne M."/>
            <person name="Hippler M."/>
            <person name="Inwood W."/>
            <person name="Jabbari K."/>
            <person name="Kalanon M."/>
            <person name="Kuras R."/>
            <person name="Lefebvre P.A."/>
            <person name="Lemaire S.D."/>
            <person name="Lobanov A.V."/>
            <person name="Lohr M."/>
            <person name="Manuell A."/>
            <person name="Meier I."/>
            <person name="Mets L."/>
            <person name="Mittag M."/>
            <person name="Mittelmeier T."/>
            <person name="Moroney J.V."/>
            <person name="Moseley J."/>
            <person name="Napoli C."/>
            <person name="Nedelcu A.M."/>
            <person name="Niyogi K."/>
            <person name="Novoselov S.V."/>
            <person name="Paulsen I.T."/>
            <person name="Pazour G."/>
            <person name="Purton S."/>
            <person name="Ral J.P."/>
            <person name="Riano-Pachon D.M."/>
            <person name="Riekhof W."/>
            <person name="Rymarquis L."/>
            <person name="Schroda M."/>
            <person name="Stern D."/>
            <person name="Umen J."/>
            <person name="Willows R."/>
            <person name="Wilson N."/>
            <person name="Zimmer S.L."/>
            <person name="Allmer J."/>
            <person name="Balk J."/>
            <person name="Bisova K."/>
            <person name="Chen C.J."/>
            <person name="Elias M."/>
            <person name="Gendler K."/>
            <person name="Hauser C."/>
            <person name="Lamb M.R."/>
            <person name="Ledford H."/>
            <person name="Long J.C."/>
            <person name="Minagawa J."/>
            <person name="Page M.D."/>
            <person name="Pan J."/>
            <person name="Pootakham W."/>
            <person name="Roje S."/>
            <person name="Rose A."/>
            <person name="Stahlberg E."/>
            <person name="Terauchi A.M."/>
            <person name="Yang P."/>
            <person name="Ball S."/>
            <person name="Bowler C."/>
            <person name="Dieckmann C.L."/>
            <person name="Gladyshev V.N."/>
            <person name="Green P."/>
            <person name="Jorgensen R."/>
            <person name="Mayfield S."/>
            <person name="Mueller-Roeber B."/>
            <person name="Rajamani S."/>
            <person name="Sayre R.T."/>
            <person name="Brokstein P."/>
            <person name="Dubchak I."/>
            <person name="Goodstein D."/>
            <person name="Hornick L."/>
            <person name="Huang Y.W."/>
            <person name="Jhaveri J."/>
            <person name="Luo Y."/>
            <person name="Martinez D."/>
            <person name="Ngau W.C."/>
            <person name="Otillar B."/>
            <person name="Poliakov A."/>
            <person name="Porter A."/>
            <person name="Szajkowski L."/>
            <person name="Werner G."/>
            <person name="Zhou K."/>
            <person name="Grigoriev I.V."/>
            <person name="Rokhsar D.S."/>
            <person name="Grossman A.R."/>
        </authorList>
    </citation>
    <scope>NUCLEOTIDE SEQUENCE [LARGE SCALE GENOMIC DNA]</scope>
    <source>
        <strain evidence="19">CC-503</strain>
        <strain evidence="18">CC-503 cw92 mt+</strain>
    </source>
</reference>
<feature type="transmembrane region" description="Helical" evidence="14">
    <location>
        <begin position="785"/>
        <end position="808"/>
    </location>
</feature>
<dbReference type="InterPro" id="IPR005821">
    <property type="entry name" value="Ion_trans_dom"/>
</dbReference>
<feature type="transmembrane region" description="Helical" evidence="14">
    <location>
        <begin position="626"/>
        <end position="647"/>
    </location>
</feature>
<dbReference type="OrthoDB" id="416585at2759"/>
<evidence type="ECO:0000313" key="19">
    <source>
        <dbReference type="Proteomes" id="UP000006906"/>
    </source>
</evidence>
<name>B9A0U9_CHLRE</name>
<feature type="binding site" evidence="11">
    <location>
        <position position="340"/>
    </location>
    <ligand>
        <name>Ca(2+)</name>
        <dbReference type="ChEBI" id="CHEBI:29108"/>
    </ligand>
</feature>
<gene>
    <name evidence="17" type="primary">CAV2</name>
    <name evidence="18" type="ORF">CHLRE_16g665050v5</name>
</gene>
<dbReference type="PRINTS" id="PR00167">
    <property type="entry name" value="CACHANNEL"/>
</dbReference>
<evidence type="ECO:0000256" key="8">
    <source>
        <dbReference type="ARBA" id="ARBA00023136"/>
    </source>
</evidence>
<dbReference type="GO" id="GO:0001518">
    <property type="term" value="C:voltage-gated sodium channel complex"/>
    <property type="evidence" value="ECO:0000318"/>
    <property type="project" value="GO_Central"/>
</dbReference>
<feature type="transmembrane region" description="Helical" evidence="14">
    <location>
        <begin position="1320"/>
        <end position="1340"/>
    </location>
</feature>
<keyword evidence="5 12" id="KW-0851">Voltage-gated channel</keyword>
<dbReference type="EMBL" id="CM008977">
    <property type="protein sequence ID" value="PNW71693.1"/>
    <property type="molecule type" value="Genomic_DNA"/>
</dbReference>
<dbReference type="InterPro" id="IPR002077">
    <property type="entry name" value="VDCCAlpha1"/>
</dbReference>
<feature type="transmembrane region" description="Helical" evidence="14">
    <location>
        <begin position="197"/>
        <end position="228"/>
    </location>
</feature>
<dbReference type="PROSITE" id="PS50096">
    <property type="entry name" value="IQ"/>
    <property type="match status" value="1"/>
</dbReference>
<dbReference type="STRING" id="3055.B9A0U9"/>
<protein>
    <submittedName>
        <fullName evidence="17">Voltage dependent calcium channel like 1</fullName>
    </submittedName>
</protein>
<dbReference type="SUPFAM" id="SSF81324">
    <property type="entry name" value="Voltage-gated potassium channels"/>
    <property type="match status" value="4"/>
</dbReference>
<feature type="transmembrane region" description="Helical" evidence="14">
    <location>
        <begin position="1847"/>
        <end position="1869"/>
    </location>
</feature>
<comment type="similarity">
    <text evidence="12">Belongs to the calcium channel alpha-1 subunit (TC 1.A.1.11) family.</text>
</comment>
<dbReference type="InterPro" id="IPR031649">
    <property type="entry name" value="GPHH_dom"/>
</dbReference>
<feature type="transmembrane region" description="Helical" evidence="14">
    <location>
        <begin position="1286"/>
        <end position="1308"/>
    </location>
</feature>
<feature type="compositionally biased region" description="Gly residues" evidence="13">
    <location>
        <begin position="401"/>
        <end position="422"/>
    </location>
</feature>
<feature type="compositionally biased region" description="Gly residues" evidence="13">
    <location>
        <begin position="2030"/>
        <end position="2041"/>
    </location>
</feature>
<evidence type="ECO:0000259" key="15">
    <source>
        <dbReference type="Pfam" id="PF00520"/>
    </source>
</evidence>
<keyword evidence="3 14" id="KW-0812">Transmembrane</keyword>
<proteinExistence type="evidence at transcript level"/>
<feature type="domain" description="Ion transport" evidence="15">
    <location>
        <begin position="496"/>
        <end position="814"/>
    </location>
</feature>
<dbReference type="Gene3D" id="1.10.287.70">
    <property type="match status" value="4"/>
</dbReference>
<keyword evidence="11 12" id="KW-0106">Calcium</keyword>
<dbReference type="PANTHER" id="PTHR10037">
    <property type="entry name" value="VOLTAGE-GATED CATION CHANNEL CALCIUM AND SODIUM"/>
    <property type="match status" value="1"/>
</dbReference>
<evidence type="ECO:0000256" key="2">
    <source>
        <dbReference type="ARBA" id="ARBA00022448"/>
    </source>
</evidence>
<feature type="transmembrane region" description="Helical" evidence="14">
    <location>
        <begin position="155"/>
        <end position="176"/>
    </location>
</feature>
<feature type="compositionally biased region" description="Low complexity" evidence="13">
    <location>
        <begin position="1112"/>
        <end position="1121"/>
    </location>
</feature>
<dbReference type="Gramene" id="PNW71693">
    <property type="protein sequence ID" value="PNW71693"/>
    <property type="gene ID" value="CHLRE_16g665050v5"/>
</dbReference>
<keyword evidence="12" id="KW-0107">Calcium channel</keyword>
<evidence type="ECO:0000256" key="11">
    <source>
        <dbReference type="PIRSR" id="PIRSR602077-1"/>
    </source>
</evidence>
<evidence type="ECO:0000313" key="17">
    <source>
        <dbReference type="EMBL" id="BAH15384.1"/>
    </source>
</evidence>
<evidence type="ECO:0000256" key="7">
    <source>
        <dbReference type="ARBA" id="ARBA00023065"/>
    </source>
</evidence>
<evidence type="ECO:0000256" key="10">
    <source>
        <dbReference type="ARBA" id="ARBA00023303"/>
    </source>
</evidence>
<comment type="subcellular location">
    <subcellularLocation>
        <location evidence="1 12">Membrane</location>
        <topology evidence="1 12">Multi-pass membrane protein</topology>
    </subcellularLocation>
</comment>
<feature type="binding site" evidence="11">
    <location>
        <position position="1491"/>
    </location>
    <ligand>
        <name>Ca(2+)</name>
        <dbReference type="ChEBI" id="CHEBI:29108"/>
    </ligand>
</feature>
<dbReference type="GO" id="GO:0046872">
    <property type="term" value="F:metal ion binding"/>
    <property type="evidence" value="ECO:0007669"/>
    <property type="project" value="UniProtKB-KW"/>
</dbReference>
<dbReference type="PaxDb" id="3055-EDO97472"/>
<feature type="region of interest" description="Disordered" evidence="13">
    <location>
        <begin position="882"/>
        <end position="907"/>
    </location>
</feature>
<dbReference type="GO" id="GO:0005245">
    <property type="term" value="F:voltage-gated calcium channel activity"/>
    <property type="evidence" value="ECO:0007669"/>
    <property type="project" value="InterPro"/>
</dbReference>
<feature type="transmembrane region" description="Helical" evidence="14">
    <location>
        <begin position="1635"/>
        <end position="1658"/>
    </location>
</feature>
<keyword evidence="8 14" id="KW-0472">Membrane</keyword>
<evidence type="ECO:0000256" key="13">
    <source>
        <dbReference type="SAM" id="MobiDB-lite"/>
    </source>
</evidence>
<feature type="domain" description="Ion transport" evidence="15">
    <location>
        <begin position="1247"/>
        <end position="1552"/>
    </location>
</feature>
<dbReference type="Gene3D" id="1.20.120.350">
    <property type="entry name" value="Voltage-gated potassium channels. Chain C"/>
    <property type="match status" value="4"/>
</dbReference>
<dbReference type="FunFam" id="1.20.120.350:FF:000068">
    <property type="entry name" value="Sodium channel protein"/>
    <property type="match status" value="2"/>
</dbReference>
<feature type="transmembrane region" description="Helical" evidence="14">
    <location>
        <begin position="498"/>
        <end position="519"/>
    </location>
</feature>
<evidence type="ECO:0000259" key="16">
    <source>
        <dbReference type="Pfam" id="PF16905"/>
    </source>
</evidence>
<evidence type="ECO:0000256" key="12">
    <source>
        <dbReference type="RuleBase" id="RU003808"/>
    </source>
</evidence>
<feature type="binding site" evidence="11">
    <location>
        <position position="767"/>
    </location>
    <ligand>
        <name>Ca(2+)</name>
        <dbReference type="ChEBI" id="CHEBI:29108"/>
    </ligand>
</feature>
<dbReference type="Proteomes" id="UP000006906">
    <property type="component" value="Chromosome 16"/>
</dbReference>
<dbReference type="PANTHER" id="PTHR10037:SF62">
    <property type="entry name" value="SODIUM CHANNEL PROTEIN 60E"/>
    <property type="match status" value="1"/>
</dbReference>
<dbReference type="FunFam" id="1.20.120.350:FF:000095">
    <property type="entry name" value="Voltage-gated Ca2+ channel, alpha subunit"/>
    <property type="match status" value="1"/>
</dbReference>
<feature type="transmembrane region" description="Helical" evidence="14">
    <location>
        <begin position="1606"/>
        <end position="1623"/>
    </location>
</feature>
<evidence type="ECO:0000313" key="18">
    <source>
        <dbReference type="EMBL" id="PNW71693.1"/>
    </source>
</evidence>
<feature type="domain" description="Voltage-dependent L-type calcium channel IQ-associated" evidence="16">
    <location>
        <begin position="1890"/>
        <end position="1944"/>
    </location>
</feature>
<dbReference type="FunFam" id="1.20.120.350:FF:000009">
    <property type="entry name" value="Voltage-dependent T-type calcium channel subunit alpha"/>
    <property type="match status" value="1"/>
</dbReference>
<keyword evidence="7" id="KW-0406">Ion transport</keyword>
<evidence type="ECO:0000256" key="1">
    <source>
        <dbReference type="ARBA" id="ARBA00004141"/>
    </source>
</evidence>
<feature type="region of interest" description="Disordered" evidence="13">
    <location>
        <begin position="2030"/>
        <end position="2062"/>
    </location>
</feature>
<dbReference type="InterPro" id="IPR043203">
    <property type="entry name" value="VGCC_Ca_Na"/>
</dbReference>
<evidence type="ECO:0000256" key="14">
    <source>
        <dbReference type="SAM" id="Phobius"/>
    </source>
</evidence>
<dbReference type="Pfam" id="PF00520">
    <property type="entry name" value="Ion_trans"/>
    <property type="match status" value="4"/>
</dbReference>
<reference evidence="17" key="2">
    <citation type="journal article" date="2009" name="Curr. Biol.">
        <title>Chlamydomonas CAV2 encodes a voltage- dependent calcium channel required for the flagellar waveform conversion.</title>
        <authorList>
            <person name="Fujiu K."/>
            <person name="Nakayama Y."/>
            <person name="Yanagisawa A."/>
            <person name="Sokabe M."/>
            <person name="Yoshimura K."/>
        </authorList>
    </citation>
    <scope>NUCLEOTIDE SEQUENCE</scope>
</reference>
<dbReference type="Pfam" id="PF16905">
    <property type="entry name" value="GPHH"/>
    <property type="match status" value="1"/>
</dbReference>
<feature type="region of interest" description="Disordered" evidence="13">
    <location>
        <begin position="821"/>
        <end position="867"/>
    </location>
</feature>
<dbReference type="OMA" id="EGGRKHH"/>
<feature type="transmembrane region" description="Helical" evidence="14">
    <location>
        <begin position="1517"/>
        <end position="1538"/>
    </location>
</feature>
<dbReference type="Gene3D" id="1.10.238.10">
    <property type="entry name" value="EF-hand"/>
    <property type="match status" value="1"/>
</dbReference>
<accession>B9A0U9</accession>
<feature type="region of interest" description="Disordered" evidence="13">
    <location>
        <begin position="944"/>
        <end position="1142"/>
    </location>
</feature>
<keyword evidence="12" id="KW-0109">Calcium transport</keyword>
<feature type="transmembrane region" description="Helical" evidence="14">
    <location>
        <begin position="1376"/>
        <end position="1402"/>
    </location>
</feature>
<feature type="transmembrane region" description="Helical" evidence="14">
    <location>
        <begin position="1247"/>
        <end position="1266"/>
    </location>
</feature>
<feature type="transmembrane region" description="Helical" evidence="14">
    <location>
        <begin position="1670"/>
        <end position="1696"/>
    </location>
</feature>
<organism evidence="17">
    <name type="scientific">Chlamydomonas reinhardtii</name>
    <name type="common">Chlamydomonas smithii</name>
    <dbReference type="NCBI Taxonomy" id="3055"/>
    <lineage>
        <taxon>Eukaryota</taxon>
        <taxon>Viridiplantae</taxon>
        <taxon>Chlorophyta</taxon>
        <taxon>core chlorophytes</taxon>
        <taxon>Chlorophyceae</taxon>
        <taxon>CS clade</taxon>
        <taxon>Chlamydomonadales</taxon>
        <taxon>Chlamydomonadaceae</taxon>
        <taxon>Chlamydomonas</taxon>
    </lineage>
</organism>
<dbReference type="EMBL" id="AB303296">
    <property type="protein sequence ID" value="BAH15384.1"/>
    <property type="molecule type" value="mRNA"/>
</dbReference>
<evidence type="ECO:0000256" key="3">
    <source>
        <dbReference type="ARBA" id="ARBA00022692"/>
    </source>
</evidence>
<keyword evidence="11" id="KW-0479">Metal-binding</keyword>
<evidence type="ECO:0000256" key="9">
    <source>
        <dbReference type="ARBA" id="ARBA00023180"/>
    </source>
</evidence>
<feature type="transmembrane region" description="Helical" evidence="14">
    <location>
        <begin position="1717"/>
        <end position="1745"/>
    </location>
</feature>
<feature type="region of interest" description="Disordered" evidence="13">
    <location>
        <begin position="1"/>
        <end position="22"/>
    </location>
</feature>
<evidence type="ECO:0000256" key="6">
    <source>
        <dbReference type="ARBA" id="ARBA00022989"/>
    </source>
</evidence>
<dbReference type="GO" id="GO:0005248">
    <property type="term" value="F:voltage-gated sodium channel activity"/>
    <property type="evidence" value="ECO:0000318"/>
    <property type="project" value="GO_Central"/>
</dbReference>
<feature type="transmembrane region" description="Helical" evidence="14">
    <location>
        <begin position="122"/>
        <end position="143"/>
    </location>
</feature>
<evidence type="ECO:0000256" key="4">
    <source>
        <dbReference type="ARBA" id="ARBA00022737"/>
    </source>
</evidence>
<feature type="compositionally biased region" description="Gly residues" evidence="13">
    <location>
        <begin position="977"/>
        <end position="995"/>
    </location>
</feature>
<feature type="compositionally biased region" description="Pro residues" evidence="13">
    <location>
        <begin position="1017"/>
        <end position="1029"/>
    </location>
</feature>
<keyword evidence="2" id="KW-0813">Transport</keyword>
<keyword evidence="19" id="KW-1185">Reference proteome</keyword>
<dbReference type="InterPro" id="IPR027359">
    <property type="entry name" value="Volt_channel_dom_sf"/>
</dbReference>
<feature type="transmembrane region" description="Helical" evidence="14">
    <location>
        <begin position="356"/>
        <end position="381"/>
    </location>
</feature>
<feature type="compositionally biased region" description="Polar residues" evidence="13">
    <location>
        <begin position="895"/>
        <end position="905"/>
    </location>
</feature>
<feature type="domain" description="Ion transport" evidence="15">
    <location>
        <begin position="1601"/>
        <end position="1872"/>
    </location>
</feature>
<reference evidence="18" key="3">
    <citation type="submission" date="2017-07" db="EMBL/GenBank/DDBJ databases">
        <title>WGS assembly of Chlamydomonas reinhardtii.</title>
        <authorList>
            <consortium name="Chlamydomonas Annotation Team"/>
            <consortium name="JGI Annotation Team"/>
            <person name="Merchant S.S."/>
            <person name="Prochnik S.E."/>
            <person name="Vallon O."/>
            <person name="Harris E.H."/>
            <person name="Karpowicz S.J."/>
            <person name="Witman G.B."/>
            <person name="Terry A."/>
            <person name="Salamov A."/>
            <person name="Fritz-Laylin L.K."/>
            <person name="Marechal-Drouard L."/>
            <person name="Marshall W.F."/>
            <person name="Qu L.H."/>
            <person name="Nelson D.R."/>
            <person name="Sanderfoot A.A."/>
            <person name="Spalding M.H."/>
            <person name="Kapitonov V.V."/>
            <person name="Ren Q."/>
            <person name="Ferris P."/>
            <person name="Lindquist E."/>
            <person name="Shapiro H."/>
            <person name="Lucas S.M."/>
            <person name="Grimwood J."/>
            <person name="Schmutz J."/>
            <person name="Grigoriev I.V."/>
            <person name="Rokhsar D.S."/>
        </authorList>
    </citation>
    <scope>NUCLEOTIDE SEQUENCE</scope>
    <source>
        <strain evidence="18">CC-503 cw92 mt+</strain>
    </source>
</reference>
<feature type="transmembrane region" description="Helical" evidence="14">
    <location>
        <begin position="531"/>
        <end position="554"/>
    </location>
</feature>